<feature type="transmembrane region" description="Helical" evidence="1">
    <location>
        <begin position="73"/>
        <end position="93"/>
    </location>
</feature>
<dbReference type="RefSeq" id="WP_066427990.1">
    <property type="nucleotide sequence ID" value="NZ_CP014227.1"/>
</dbReference>
<dbReference type="AlphaFoldDB" id="A0AAX2GYS6"/>
<organism evidence="3 5">
    <name type="scientific">Capnocytophaga haemolytica</name>
    <dbReference type="NCBI Taxonomy" id="45243"/>
    <lineage>
        <taxon>Bacteria</taxon>
        <taxon>Pseudomonadati</taxon>
        <taxon>Bacteroidota</taxon>
        <taxon>Flavobacteriia</taxon>
        <taxon>Flavobacteriales</taxon>
        <taxon>Flavobacteriaceae</taxon>
        <taxon>Capnocytophaga</taxon>
    </lineage>
</organism>
<keyword evidence="1" id="KW-1133">Transmembrane helix</keyword>
<name>A0AAX2GYS6_9FLAO</name>
<evidence type="ECO:0000313" key="2">
    <source>
        <dbReference type="EMBL" id="AMD84424.1"/>
    </source>
</evidence>
<accession>A0AAX2GYS6</accession>
<keyword evidence="1" id="KW-0472">Membrane</keyword>
<evidence type="ECO:0000313" key="5">
    <source>
        <dbReference type="Proteomes" id="UP000215539"/>
    </source>
</evidence>
<protein>
    <recommendedName>
        <fullName evidence="6">Sugar efflux transporter for intercellular exchange</fullName>
    </recommendedName>
</protein>
<reference evidence="3 5" key="2">
    <citation type="submission" date="2017-06" db="EMBL/GenBank/DDBJ databases">
        <authorList>
            <consortium name="Pathogen Informatics"/>
        </authorList>
    </citation>
    <scope>NUCLEOTIDE SEQUENCE [LARGE SCALE GENOMIC DNA]</scope>
    <source>
        <strain evidence="3 5">NCTC12947</strain>
    </source>
</reference>
<dbReference type="KEGG" id="chg:AXF12_02060"/>
<dbReference type="EMBL" id="LT906449">
    <property type="protein sequence ID" value="SNV10641.1"/>
    <property type="molecule type" value="Genomic_DNA"/>
</dbReference>
<sequence length="94" mass="10271">MSNNEVKNSDKFITILGWIGTALSVAMYVFYIDTIQGNLASPEHDRFLQPLAASVNCTVWTCYGLFKTPRDLPIAFANMPGIIFGVATVISALV</sequence>
<gene>
    <name evidence="2" type="ORF">AXF12_02060</name>
    <name evidence="3" type="ORF">SAMEA44541418_01339</name>
</gene>
<evidence type="ECO:0008006" key="6">
    <source>
        <dbReference type="Google" id="ProtNLM"/>
    </source>
</evidence>
<feature type="transmembrane region" description="Helical" evidence="1">
    <location>
        <begin position="12"/>
        <end position="32"/>
    </location>
</feature>
<dbReference type="Proteomes" id="UP000215539">
    <property type="component" value="Chromosome 1"/>
</dbReference>
<evidence type="ECO:0000256" key="1">
    <source>
        <dbReference type="SAM" id="Phobius"/>
    </source>
</evidence>
<dbReference type="Proteomes" id="UP000065822">
    <property type="component" value="Chromosome"/>
</dbReference>
<dbReference type="EMBL" id="CP014227">
    <property type="protein sequence ID" value="AMD84424.1"/>
    <property type="molecule type" value="Genomic_DNA"/>
</dbReference>
<dbReference type="Gene3D" id="1.20.1280.290">
    <property type="match status" value="1"/>
</dbReference>
<keyword evidence="1" id="KW-0812">Transmembrane</keyword>
<reference evidence="2 4" key="1">
    <citation type="submission" date="2016-02" db="EMBL/GenBank/DDBJ databases">
        <authorList>
            <person name="Holder M.E."/>
            <person name="Ajami N.J."/>
            <person name="Petrosino J.F."/>
        </authorList>
    </citation>
    <scope>NUCLEOTIDE SEQUENCE [LARGE SCALE GENOMIC DNA]</scope>
    <source>
        <strain evidence="2 4">CCUG 32990</strain>
    </source>
</reference>
<keyword evidence="4" id="KW-1185">Reference proteome</keyword>
<evidence type="ECO:0000313" key="3">
    <source>
        <dbReference type="EMBL" id="SNV10641.1"/>
    </source>
</evidence>
<proteinExistence type="predicted"/>
<evidence type="ECO:0000313" key="4">
    <source>
        <dbReference type="Proteomes" id="UP000065822"/>
    </source>
</evidence>